<dbReference type="AlphaFoldDB" id="A0A6L2MCW6"/>
<comment type="caution">
    <text evidence="1">The sequence shown here is derived from an EMBL/GenBank/DDBJ whole genome shotgun (WGS) entry which is preliminary data.</text>
</comment>
<dbReference type="EMBL" id="BKCJ010006374">
    <property type="protein sequence ID" value="GEU71811.1"/>
    <property type="molecule type" value="Genomic_DNA"/>
</dbReference>
<accession>A0A6L2MCW6</accession>
<organism evidence="1">
    <name type="scientific">Tanacetum cinerariifolium</name>
    <name type="common">Dalmatian daisy</name>
    <name type="synonym">Chrysanthemum cinerariifolium</name>
    <dbReference type="NCBI Taxonomy" id="118510"/>
    <lineage>
        <taxon>Eukaryota</taxon>
        <taxon>Viridiplantae</taxon>
        <taxon>Streptophyta</taxon>
        <taxon>Embryophyta</taxon>
        <taxon>Tracheophyta</taxon>
        <taxon>Spermatophyta</taxon>
        <taxon>Magnoliopsida</taxon>
        <taxon>eudicotyledons</taxon>
        <taxon>Gunneridae</taxon>
        <taxon>Pentapetalae</taxon>
        <taxon>asterids</taxon>
        <taxon>campanulids</taxon>
        <taxon>Asterales</taxon>
        <taxon>Asteraceae</taxon>
        <taxon>Asteroideae</taxon>
        <taxon>Anthemideae</taxon>
        <taxon>Anthemidinae</taxon>
        <taxon>Tanacetum</taxon>
    </lineage>
</organism>
<gene>
    <name evidence="1" type="ORF">Tci_043789</name>
</gene>
<protein>
    <submittedName>
        <fullName evidence="1">Phospholipase-like protein</fullName>
    </submittedName>
</protein>
<evidence type="ECO:0000313" key="1">
    <source>
        <dbReference type="EMBL" id="GEU71811.1"/>
    </source>
</evidence>
<proteinExistence type="predicted"/>
<sequence>MANLLEISTIARSNDLKDMMVVLFESENEKDFILANNRNIAAETLVIRVKERTQLIGELDNRLGSIIAFESAKFLREINEADLAKARAFMTVISYIQIKVLKNISFLVQMHSKPTLAEYQSKWWTSTIDFLQVDIPRTLIRKPDLFYAYQQKVSAGRKRNRFCRNISTSISNIRRSKITSHKDHIIKELNSRIFKLEAIIQILGRERNGGVVDKSEFSDEFFHLSVEFCDELNHDFLELFESAICNSVGTPLDVDTKEEFDETHDYLLEKEFRMRL</sequence>
<name>A0A6L2MCW6_TANCI</name>
<reference evidence="1" key="1">
    <citation type="journal article" date="2019" name="Sci. Rep.">
        <title>Draft genome of Tanacetum cinerariifolium, the natural source of mosquito coil.</title>
        <authorList>
            <person name="Yamashiro T."/>
            <person name="Shiraishi A."/>
            <person name="Satake H."/>
            <person name="Nakayama K."/>
        </authorList>
    </citation>
    <scope>NUCLEOTIDE SEQUENCE</scope>
</reference>